<comment type="caution">
    <text evidence="1">The sequence shown here is derived from an EMBL/GenBank/DDBJ whole genome shotgun (WGS) entry which is preliminary data.</text>
</comment>
<accession>A0ACC2P5L3</accession>
<reference evidence="1" key="1">
    <citation type="submission" date="2023-04" db="EMBL/GenBank/DDBJ databases">
        <title>A chromosome-level genome assembly of the parasitoid wasp Eretmocerus hayati.</title>
        <authorList>
            <person name="Zhong Y."/>
            <person name="Liu S."/>
            <person name="Liu Y."/>
        </authorList>
    </citation>
    <scope>NUCLEOTIDE SEQUENCE</scope>
    <source>
        <strain evidence="1">ZJU_SS_LIU_2023</strain>
    </source>
</reference>
<protein>
    <submittedName>
        <fullName evidence="1">Uncharacterized protein</fullName>
    </submittedName>
</protein>
<evidence type="ECO:0000313" key="2">
    <source>
        <dbReference type="Proteomes" id="UP001239111"/>
    </source>
</evidence>
<gene>
    <name evidence="1" type="ORF">QAD02_012842</name>
</gene>
<keyword evidence="2" id="KW-1185">Reference proteome</keyword>
<organism evidence="1 2">
    <name type="scientific">Eretmocerus hayati</name>
    <dbReference type="NCBI Taxonomy" id="131215"/>
    <lineage>
        <taxon>Eukaryota</taxon>
        <taxon>Metazoa</taxon>
        <taxon>Ecdysozoa</taxon>
        <taxon>Arthropoda</taxon>
        <taxon>Hexapoda</taxon>
        <taxon>Insecta</taxon>
        <taxon>Pterygota</taxon>
        <taxon>Neoptera</taxon>
        <taxon>Endopterygota</taxon>
        <taxon>Hymenoptera</taxon>
        <taxon>Apocrita</taxon>
        <taxon>Proctotrupomorpha</taxon>
        <taxon>Chalcidoidea</taxon>
        <taxon>Aphelinidae</taxon>
        <taxon>Aphelininae</taxon>
        <taxon>Eretmocerus</taxon>
    </lineage>
</organism>
<dbReference type="EMBL" id="CM056742">
    <property type="protein sequence ID" value="KAJ8677055.1"/>
    <property type="molecule type" value="Genomic_DNA"/>
</dbReference>
<evidence type="ECO:0000313" key="1">
    <source>
        <dbReference type="EMBL" id="KAJ8677055.1"/>
    </source>
</evidence>
<dbReference type="Proteomes" id="UP001239111">
    <property type="component" value="Chromosome 2"/>
</dbReference>
<name>A0ACC2P5L3_9HYME</name>
<sequence>MLTQSDAKERKDSLRLPGNHQKYLEEGYSQSGLEEYCILNEARDIQIECTSLMDSLVKTHHEMFVELFKRSLRPKQHNAVHYGSSIRKGGPMSPINTIRYEANHEFFKTAADSTSSREGTGYTLSLKNRSNSSYHSNFPFLTEDSHQCNWVKFRGLQYNPGTCVVVELDKDDAPIFGCIDSIFIDKDKHVWDLHAYQVDWSSIRELIDKIDNSFSSFPMIIHKM</sequence>
<proteinExistence type="predicted"/>